<feature type="transmembrane region" description="Helical" evidence="6">
    <location>
        <begin position="46"/>
        <end position="69"/>
    </location>
</feature>
<dbReference type="EMBL" id="CM001221">
    <property type="protein sequence ID" value="AES98477.1"/>
    <property type="molecule type" value="Genomic_DNA"/>
</dbReference>
<dbReference type="GO" id="GO:0005886">
    <property type="term" value="C:plasma membrane"/>
    <property type="evidence" value="ECO:0000318"/>
    <property type="project" value="GO_Central"/>
</dbReference>
<reference evidence="9 11" key="2">
    <citation type="journal article" date="2014" name="BMC Genomics">
        <title>An improved genome release (version Mt4.0) for the model legume Medicago truncatula.</title>
        <authorList>
            <person name="Tang H."/>
            <person name="Krishnakumar V."/>
            <person name="Bidwell S."/>
            <person name="Rosen B."/>
            <person name="Chan A."/>
            <person name="Zhou S."/>
            <person name="Gentzbittel L."/>
            <person name="Childs K.L."/>
            <person name="Yandell M."/>
            <person name="Gundlach H."/>
            <person name="Mayer K.F."/>
            <person name="Schwartz D.C."/>
            <person name="Town C.D."/>
        </authorList>
    </citation>
    <scope>GENOME REANNOTATION</scope>
    <source>
        <strain evidence="10 11">cv. Jemalong A17</strain>
    </source>
</reference>
<dbReference type="InterPro" id="IPR037185">
    <property type="entry name" value="EmrE-like"/>
</dbReference>
<comment type="similarity">
    <text evidence="2 6">Belongs to the drug/metabolite transporter (DMT) superfamily. Plant drug/metabolite exporter (P-DME) (TC 2.A.7.4) family.</text>
</comment>
<feature type="compositionally biased region" description="Basic and acidic residues" evidence="7">
    <location>
        <begin position="382"/>
        <end position="392"/>
    </location>
</feature>
<evidence type="ECO:0000313" key="10">
    <source>
        <dbReference type="EnsemblPlants" id="AES98477"/>
    </source>
</evidence>
<comment type="subcellular location">
    <subcellularLocation>
        <location evidence="1 6">Membrane</location>
        <topology evidence="1 6">Multi-pass membrane protein</topology>
    </subcellularLocation>
</comment>
<feature type="transmembrane region" description="Helical" evidence="6">
    <location>
        <begin position="109"/>
        <end position="130"/>
    </location>
</feature>
<accession>G7K693</accession>
<feature type="compositionally biased region" description="Polar residues" evidence="7">
    <location>
        <begin position="370"/>
        <end position="380"/>
    </location>
</feature>
<feature type="transmembrane region" description="Helical" evidence="6">
    <location>
        <begin position="295"/>
        <end position="312"/>
    </location>
</feature>
<feature type="domain" description="EamA" evidence="8">
    <location>
        <begin position="198"/>
        <end position="334"/>
    </location>
</feature>
<reference evidence="9 11" key="1">
    <citation type="journal article" date="2011" name="Nature">
        <title>The Medicago genome provides insight into the evolution of rhizobial symbioses.</title>
        <authorList>
            <person name="Young N.D."/>
            <person name="Debelle F."/>
            <person name="Oldroyd G.E."/>
            <person name="Geurts R."/>
            <person name="Cannon S.B."/>
            <person name="Udvardi M.K."/>
            <person name="Benedito V.A."/>
            <person name="Mayer K.F."/>
            <person name="Gouzy J."/>
            <person name="Schoof H."/>
            <person name="Van de Peer Y."/>
            <person name="Proost S."/>
            <person name="Cook D.R."/>
            <person name="Meyers B.C."/>
            <person name="Spannagl M."/>
            <person name="Cheung F."/>
            <person name="De Mita S."/>
            <person name="Krishnakumar V."/>
            <person name="Gundlach H."/>
            <person name="Zhou S."/>
            <person name="Mudge J."/>
            <person name="Bharti A.K."/>
            <person name="Murray J.D."/>
            <person name="Naoumkina M.A."/>
            <person name="Rosen B."/>
            <person name="Silverstein K.A."/>
            <person name="Tang H."/>
            <person name="Rombauts S."/>
            <person name="Zhao P.X."/>
            <person name="Zhou P."/>
            <person name="Barbe V."/>
            <person name="Bardou P."/>
            <person name="Bechner M."/>
            <person name="Bellec A."/>
            <person name="Berger A."/>
            <person name="Berges H."/>
            <person name="Bidwell S."/>
            <person name="Bisseling T."/>
            <person name="Choisne N."/>
            <person name="Couloux A."/>
            <person name="Denny R."/>
            <person name="Deshpande S."/>
            <person name="Dai X."/>
            <person name="Doyle J.J."/>
            <person name="Dudez A.M."/>
            <person name="Farmer A.D."/>
            <person name="Fouteau S."/>
            <person name="Franken C."/>
            <person name="Gibelin C."/>
            <person name="Gish J."/>
            <person name="Goldstein S."/>
            <person name="Gonzalez A.J."/>
            <person name="Green P.J."/>
            <person name="Hallab A."/>
            <person name="Hartog M."/>
            <person name="Hua A."/>
            <person name="Humphray S.J."/>
            <person name="Jeong D.H."/>
            <person name="Jing Y."/>
            <person name="Jocker A."/>
            <person name="Kenton S.M."/>
            <person name="Kim D.J."/>
            <person name="Klee K."/>
            <person name="Lai H."/>
            <person name="Lang C."/>
            <person name="Lin S."/>
            <person name="Macmil S.L."/>
            <person name="Magdelenat G."/>
            <person name="Matthews L."/>
            <person name="McCorrison J."/>
            <person name="Monaghan E.L."/>
            <person name="Mun J.H."/>
            <person name="Najar F.Z."/>
            <person name="Nicholson C."/>
            <person name="Noirot C."/>
            <person name="O'Bleness M."/>
            <person name="Paule C.R."/>
            <person name="Poulain J."/>
            <person name="Prion F."/>
            <person name="Qin B."/>
            <person name="Qu C."/>
            <person name="Retzel E.F."/>
            <person name="Riddle C."/>
            <person name="Sallet E."/>
            <person name="Samain S."/>
            <person name="Samson N."/>
            <person name="Sanders I."/>
            <person name="Saurat O."/>
            <person name="Scarpelli C."/>
            <person name="Schiex T."/>
            <person name="Segurens B."/>
            <person name="Severin A.J."/>
            <person name="Sherrier D.J."/>
            <person name="Shi R."/>
            <person name="Sims S."/>
            <person name="Singer S.R."/>
            <person name="Sinharoy S."/>
            <person name="Sterck L."/>
            <person name="Viollet A."/>
            <person name="Wang B.B."/>
            <person name="Wang K."/>
            <person name="Wang M."/>
            <person name="Wang X."/>
            <person name="Warfsmann J."/>
            <person name="Weissenbach J."/>
            <person name="White D.D."/>
            <person name="White J.D."/>
            <person name="Wiley G.B."/>
            <person name="Wincker P."/>
            <person name="Xing Y."/>
            <person name="Yang L."/>
            <person name="Yao Z."/>
            <person name="Ying F."/>
            <person name="Zhai J."/>
            <person name="Zhou L."/>
            <person name="Zuber A."/>
            <person name="Denarie J."/>
            <person name="Dixon R.A."/>
            <person name="May G.D."/>
            <person name="Schwartz D.C."/>
            <person name="Rogers J."/>
            <person name="Quetier F."/>
            <person name="Town C.D."/>
            <person name="Roe B.A."/>
        </authorList>
    </citation>
    <scope>NUCLEOTIDE SEQUENCE [LARGE SCALE GENOMIC DNA]</scope>
    <source>
        <strain evidence="9">A17</strain>
        <strain evidence="10 11">cv. Jemalong A17</strain>
    </source>
</reference>
<dbReference type="eggNOG" id="ENOG502QSBZ">
    <property type="taxonomic scope" value="Eukaryota"/>
</dbReference>
<dbReference type="OMA" id="WICLNSC"/>
<dbReference type="HOGENOM" id="CLU_025359_3_1_1"/>
<reference evidence="10" key="3">
    <citation type="submission" date="2015-04" db="UniProtKB">
        <authorList>
            <consortium name="EnsemblPlants"/>
        </authorList>
    </citation>
    <scope>IDENTIFICATION</scope>
    <source>
        <strain evidence="10">cv. Jemalong A17</strain>
    </source>
</reference>
<proteinExistence type="inferred from homology"/>
<keyword evidence="4 6" id="KW-1133">Transmembrane helix</keyword>
<dbReference type="PANTHER" id="PTHR31218">
    <property type="entry name" value="WAT1-RELATED PROTEIN"/>
    <property type="match status" value="1"/>
</dbReference>
<keyword evidence="5 6" id="KW-0472">Membrane</keyword>
<dbReference type="Pfam" id="PF00892">
    <property type="entry name" value="EamA"/>
    <property type="match status" value="2"/>
</dbReference>
<evidence type="ECO:0000256" key="7">
    <source>
        <dbReference type="SAM" id="MobiDB-lite"/>
    </source>
</evidence>
<evidence type="ECO:0000259" key="8">
    <source>
        <dbReference type="Pfam" id="PF00892"/>
    </source>
</evidence>
<organism evidence="9 11">
    <name type="scientific">Medicago truncatula</name>
    <name type="common">Barrel medic</name>
    <name type="synonym">Medicago tribuloides</name>
    <dbReference type="NCBI Taxonomy" id="3880"/>
    <lineage>
        <taxon>Eukaryota</taxon>
        <taxon>Viridiplantae</taxon>
        <taxon>Streptophyta</taxon>
        <taxon>Embryophyta</taxon>
        <taxon>Tracheophyta</taxon>
        <taxon>Spermatophyta</taxon>
        <taxon>Magnoliopsida</taxon>
        <taxon>eudicotyledons</taxon>
        <taxon>Gunneridae</taxon>
        <taxon>Pentapetalae</taxon>
        <taxon>rosids</taxon>
        <taxon>fabids</taxon>
        <taxon>Fabales</taxon>
        <taxon>Fabaceae</taxon>
        <taxon>Papilionoideae</taxon>
        <taxon>50 kb inversion clade</taxon>
        <taxon>NPAAA clade</taxon>
        <taxon>Hologalegina</taxon>
        <taxon>IRL clade</taxon>
        <taxon>Trifolieae</taxon>
        <taxon>Medicago</taxon>
    </lineage>
</organism>
<evidence type="ECO:0000256" key="5">
    <source>
        <dbReference type="ARBA" id="ARBA00023136"/>
    </source>
</evidence>
<feature type="domain" description="EamA" evidence="8">
    <location>
        <begin position="20"/>
        <end position="153"/>
    </location>
</feature>
<feature type="transmembrane region" description="Helical" evidence="6">
    <location>
        <begin position="20"/>
        <end position="40"/>
    </location>
</feature>
<evidence type="ECO:0000256" key="3">
    <source>
        <dbReference type="ARBA" id="ARBA00022692"/>
    </source>
</evidence>
<evidence type="ECO:0000313" key="9">
    <source>
        <dbReference type="EMBL" id="AES98477.1"/>
    </source>
</evidence>
<dbReference type="STRING" id="3880.G7K693"/>
<feature type="transmembrane region" description="Helical" evidence="6">
    <location>
        <begin position="81"/>
        <end position="103"/>
    </location>
</feature>
<feature type="transmembrane region" description="Helical" evidence="6">
    <location>
        <begin position="227"/>
        <end position="251"/>
    </location>
</feature>
<evidence type="ECO:0000256" key="6">
    <source>
        <dbReference type="RuleBase" id="RU363077"/>
    </source>
</evidence>
<dbReference type="PaxDb" id="3880-AES98477"/>
<dbReference type="AlphaFoldDB" id="G7K693"/>
<dbReference type="SUPFAM" id="SSF103481">
    <property type="entry name" value="Multidrug resistance efflux transporter EmrE"/>
    <property type="match status" value="2"/>
</dbReference>
<dbReference type="GO" id="GO:0022857">
    <property type="term" value="F:transmembrane transporter activity"/>
    <property type="evidence" value="ECO:0007669"/>
    <property type="project" value="InterPro"/>
</dbReference>
<sequence>MGNTERIESMKEWFKSSQALLSMLLVQIFATGMQLLSRVILVQGTYIFALIAYRHIVAAICVAPFALYFERGQAKKFNWRVWFWLFLNGFVGMTMALGLFYYGLRDTTATYSVNFLNLVPILTFLTSIICRMENLKIGTWGGRAKCIGAIMCVGGALATSLYKGKEFYIGHHHHHHHHSHHSAEISAVAAHKTHMFRGTFFLVGACCSYTAWFILQVKLVKVFPLRYWGIMLSCVMAAIQSATIGACLNQSKEAWRLDWNLQLITILYSGALATAATFCLLTWAIKIKGPTFPPMFNPLALVFVAISDTIILGEPLKVGTLLGMVLIIIGLYYFLWGKRNEMPRLPQTSVAAAELSTSMDDQPIVSQSKAVVVPTSSPNESVHLDVDKSDKN</sequence>
<protein>
    <recommendedName>
        <fullName evidence="6">WAT1-related protein</fullName>
    </recommendedName>
</protein>
<feature type="transmembrane region" description="Helical" evidence="6">
    <location>
        <begin position="263"/>
        <end position="283"/>
    </location>
</feature>
<evidence type="ECO:0000313" key="11">
    <source>
        <dbReference type="Proteomes" id="UP000002051"/>
    </source>
</evidence>
<keyword evidence="11" id="KW-1185">Reference proteome</keyword>
<dbReference type="EnsemblPlants" id="AES98477">
    <property type="protein sequence ID" value="AES98477"/>
    <property type="gene ID" value="MTR_5g069040"/>
</dbReference>
<dbReference type="Proteomes" id="UP000002051">
    <property type="component" value="Chromosome 5"/>
</dbReference>
<dbReference type="InterPro" id="IPR000620">
    <property type="entry name" value="EamA_dom"/>
</dbReference>
<feature type="transmembrane region" description="Helical" evidence="6">
    <location>
        <begin position="318"/>
        <end position="336"/>
    </location>
</feature>
<dbReference type="Gene3D" id="1.10.3730.20">
    <property type="match status" value="1"/>
</dbReference>
<name>G7K693_MEDTR</name>
<dbReference type="OrthoDB" id="670984at2759"/>
<gene>
    <name evidence="9" type="ordered locus">MTR_5g069040</name>
</gene>
<evidence type="ECO:0000256" key="1">
    <source>
        <dbReference type="ARBA" id="ARBA00004141"/>
    </source>
</evidence>
<feature type="region of interest" description="Disordered" evidence="7">
    <location>
        <begin position="370"/>
        <end position="392"/>
    </location>
</feature>
<evidence type="ECO:0000256" key="2">
    <source>
        <dbReference type="ARBA" id="ARBA00007635"/>
    </source>
</evidence>
<evidence type="ECO:0000256" key="4">
    <source>
        <dbReference type="ARBA" id="ARBA00022989"/>
    </source>
</evidence>
<feature type="transmembrane region" description="Helical" evidence="6">
    <location>
        <begin position="142"/>
        <end position="162"/>
    </location>
</feature>
<feature type="transmembrane region" description="Helical" evidence="6">
    <location>
        <begin position="195"/>
        <end position="215"/>
    </location>
</feature>
<keyword evidence="3 6" id="KW-0812">Transmembrane</keyword>
<dbReference type="InterPro" id="IPR030184">
    <property type="entry name" value="WAT1-related"/>
</dbReference>